<dbReference type="InterPro" id="IPR013249">
    <property type="entry name" value="RNA_pol_sigma70_r4_t2"/>
</dbReference>
<dbReference type="Pfam" id="PF08281">
    <property type="entry name" value="Sigma70_r4_2"/>
    <property type="match status" value="1"/>
</dbReference>
<dbReference type="PANTHER" id="PTHR43133:SF46">
    <property type="entry name" value="RNA POLYMERASE SIGMA-70 FACTOR ECF SUBFAMILY"/>
    <property type="match status" value="1"/>
</dbReference>
<evidence type="ECO:0000256" key="2">
    <source>
        <dbReference type="ARBA" id="ARBA00023015"/>
    </source>
</evidence>
<evidence type="ECO:0000313" key="9">
    <source>
        <dbReference type="Proteomes" id="UP000317010"/>
    </source>
</evidence>
<evidence type="ECO:0000256" key="5">
    <source>
        <dbReference type="SAM" id="Phobius"/>
    </source>
</evidence>
<dbReference type="InterPro" id="IPR039425">
    <property type="entry name" value="RNA_pol_sigma-70-like"/>
</dbReference>
<dbReference type="AlphaFoldDB" id="A0A562UGN8"/>
<proteinExistence type="inferred from homology"/>
<dbReference type="InterPro" id="IPR007627">
    <property type="entry name" value="RNA_pol_sigma70_r2"/>
</dbReference>
<dbReference type="GO" id="GO:0003677">
    <property type="term" value="F:DNA binding"/>
    <property type="evidence" value="ECO:0007669"/>
    <property type="project" value="InterPro"/>
</dbReference>
<dbReference type="InterPro" id="IPR014284">
    <property type="entry name" value="RNA_pol_sigma-70_dom"/>
</dbReference>
<dbReference type="CDD" id="cd06171">
    <property type="entry name" value="Sigma70_r4"/>
    <property type="match status" value="1"/>
</dbReference>
<dbReference type="Gene3D" id="1.10.10.10">
    <property type="entry name" value="Winged helix-like DNA-binding domain superfamily/Winged helix DNA-binding domain"/>
    <property type="match status" value="1"/>
</dbReference>
<dbReference type="GO" id="GO:0006352">
    <property type="term" value="P:DNA-templated transcription initiation"/>
    <property type="evidence" value="ECO:0007669"/>
    <property type="project" value="InterPro"/>
</dbReference>
<accession>A0A562UGN8</accession>
<feature type="transmembrane region" description="Helical" evidence="5">
    <location>
        <begin position="179"/>
        <end position="195"/>
    </location>
</feature>
<dbReference type="InterPro" id="IPR013324">
    <property type="entry name" value="RNA_pol_sigma_r3/r4-like"/>
</dbReference>
<keyword evidence="3" id="KW-0731">Sigma factor</keyword>
<dbReference type="NCBIfam" id="TIGR02985">
    <property type="entry name" value="Sig70_bacteroi1"/>
    <property type="match status" value="1"/>
</dbReference>
<keyword evidence="2" id="KW-0805">Transcription regulation</keyword>
<evidence type="ECO:0000256" key="3">
    <source>
        <dbReference type="ARBA" id="ARBA00023082"/>
    </source>
</evidence>
<dbReference type="InterPro" id="IPR013325">
    <property type="entry name" value="RNA_pol_sigma_r2"/>
</dbReference>
<feature type="domain" description="RNA polymerase sigma factor 70 region 4 type 2" evidence="7">
    <location>
        <begin position="124"/>
        <end position="174"/>
    </location>
</feature>
<keyword evidence="5" id="KW-1133">Transmembrane helix</keyword>
<evidence type="ECO:0000313" key="8">
    <source>
        <dbReference type="EMBL" id="TWJ04968.1"/>
    </source>
</evidence>
<dbReference type="Proteomes" id="UP000317010">
    <property type="component" value="Unassembled WGS sequence"/>
</dbReference>
<dbReference type="OrthoDB" id="799938at2"/>
<dbReference type="RefSeq" id="WP_144909614.1">
    <property type="nucleotide sequence ID" value="NZ_VLLI01000001.1"/>
</dbReference>
<organism evidence="8 9">
    <name type="scientific">Mucilaginibacter frigoritolerans</name>
    <dbReference type="NCBI Taxonomy" id="652788"/>
    <lineage>
        <taxon>Bacteria</taxon>
        <taxon>Pseudomonadati</taxon>
        <taxon>Bacteroidota</taxon>
        <taxon>Sphingobacteriia</taxon>
        <taxon>Sphingobacteriales</taxon>
        <taxon>Sphingobacteriaceae</taxon>
        <taxon>Mucilaginibacter</taxon>
    </lineage>
</organism>
<dbReference type="EMBL" id="VLLI01000001">
    <property type="protein sequence ID" value="TWJ04968.1"/>
    <property type="molecule type" value="Genomic_DNA"/>
</dbReference>
<protein>
    <submittedName>
        <fullName evidence="8">RNA polymerase sigma-70 factor (ECF subfamily)</fullName>
    </submittedName>
</protein>
<evidence type="ECO:0000256" key="1">
    <source>
        <dbReference type="ARBA" id="ARBA00010641"/>
    </source>
</evidence>
<dbReference type="Pfam" id="PF04542">
    <property type="entry name" value="Sigma70_r2"/>
    <property type="match status" value="1"/>
</dbReference>
<dbReference type="PANTHER" id="PTHR43133">
    <property type="entry name" value="RNA POLYMERASE ECF-TYPE SIGMA FACTO"/>
    <property type="match status" value="1"/>
</dbReference>
<dbReference type="GO" id="GO:0016987">
    <property type="term" value="F:sigma factor activity"/>
    <property type="evidence" value="ECO:0007669"/>
    <property type="project" value="UniProtKB-KW"/>
</dbReference>
<evidence type="ECO:0000259" key="7">
    <source>
        <dbReference type="Pfam" id="PF08281"/>
    </source>
</evidence>
<keyword evidence="5" id="KW-0472">Membrane</keyword>
<gene>
    <name evidence="8" type="ORF">JN11_00692</name>
</gene>
<evidence type="ECO:0000259" key="6">
    <source>
        <dbReference type="Pfam" id="PF04542"/>
    </source>
</evidence>
<dbReference type="SUPFAM" id="SSF88946">
    <property type="entry name" value="Sigma2 domain of RNA polymerase sigma factors"/>
    <property type="match status" value="1"/>
</dbReference>
<comment type="caution">
    <text evidence="8">The sequence shown here is derived from an EMBL/GenBank/DDBJ whole genome shotgun (WGS) entry which is preliminary data.</text>
</comment>
<feature type="domain" description="RNA polymerase sigma-70 region 2" evidence="6">
    <location>
        <begin position="28"/>
        <end position="92"/>
    </location>
</feature>
<dbReference type="InterPro" id="IPR014327">
    <property type="entry name" value="RNA_pol_sigma70_bacteroid"/>
</dbReference>
<dbReference type="NCBIfam" id="TIGR02937">
    <property type="entry name" value="sigma70-ECF"/>
    <property type="match status" value="1"/>
</dbReference>
<dbReference type="InterPro" id="IPR036388">
    <property type="entry name" value="WH-like_DNA-bd_sf"/>
</dbReference>
<dbReference type="Gene3D" id="1.10.1740.10">
    <property type="match status" value="1"/>
</dbReference>
<keyword evidence="5" id="KW-0812">Transmembrane</keyword>
<evidence type="ECO:0000256" key="4">
    <source>
        <dbReference type="ARBA" id="ARBA00023163"/>
    </source>
</evidence>
<keyword evidence="9" id="KW-1185">Reference proteome</keyword>
<comment type="similarity">
    <text evidence="1">Belongs to the sigma-70 factor family. ECF subfamily.</text>
</comment>
<dbReference type="SUPFAM" id="SSF88659">
    <property type="entry name" value="Sigma3 and sigma4 domains of RNA polymerase sigma factors"/>
    <property type="match status" value="1"/>
</dbReference>
<keyword evidence="4" id="KW-0804">Transcription</keyword>
<sequence>MKNRYLENERMLLERVSSGDQKAFAIIFEYYSGFIYSFALKLTRSETTAEEIVQEIFLKIWTSRTQLPAVENLGAYLNRITRNHTYNILKRLSHKALVDSELSKQMSEVSNDTENEIYFKDASQSLNKAIEKLTPQQKVVYTLCHQEGLKYNEVADRLNIKTSTVHSHMKQALQSIRAYFLRLTPLFIYFFFRIFL</sequence>
<reference evidence="8 9" key="1">
    <citation type="submission" date="2019-07" db="EMBL/GenBank/DDBJ databases">
        <title>Genomic Encyclopedia of Archaeal and Bacterial Type Strains, Phase II (KMG-II): from individual species to whole genera.</title>
        <authorList>
            <person name="Goeker M."/>
        </authorList>
    </citation>
    <scope>NUCLEOTIDE SEQUENCE [LARGE SCALE GENOMIC DNA]</scope>
    <source>
        <strain evidence="8 9">ATCC BAA-1854</strain>
    </source>
</reference>
<name>A0A562UGN8_9SPHI</name>